<dbReference type="Gene3D" id="1.10.260.40">
    <property type="entry name" value="lambda repressor-like DNA-binding domains"/>
    <property type="match status" value="1"/>
</dbReference>
<sequence length="195" mass="22793">MIKSNLAVLMAERGLKIADVYNDTGISKTTLMALSENKGKGIQFETIDKLCNYLNVSPQDFFIYSPFLIEYTQDNNGLFLRLISGEKINNFYFNFWVFKDSELDFDTKINYVADPSKKYDFYLAIDVEDGNTELEKIYNNLDIIFKRELVNNIFERSIDWFINNKKIDSANCSVNLEIKNIHLYREIKIKDGKLI</sequence>
<gene>
    <name evidence="2" type="ORF">FYL10_09770</name>
</gene>
<dbReference type="InterPro" id="IPR010982">
    <property type="entry name" value="Lambda_DNA-bd_dom_sf"/>
</dbReference>
<protein>
    <submittedName>
        <fullName evidence="2">Helix-turn-helix transcriptional regulator</fullName>
    </submittedName>
</protein>
<dbReference type="EMBL" id="VSTR01000029">
    <property type="protein sequence ID" value="MYY73901.1"/>
    <property type="molecule type" value="Genomic_DNA"/>
</dbReference>
<evidence type="ECO:0000313" key="2">
    <source>
        <dbReference type="EMBL" id="MYY73901.1"/>
    </source>
</evidence>
<dbReference type="PROSITE" id="PS50943">
    <property type="entry name" value="HTH_CROC1"/>
    <property type="match status" value="1"/>
</dbReference>
<dbReference type="Pfam" id="PF13443">
    <property type="entry name" value="HTH_26"/>
    <property type="match status" value="1"/>
</dbReference>
<evidence type="ECO:0000259" key="1">
    <source>
        <dbReference type="PROSITE" id="PS50943"/>
    </source>
</evidence>
<reference evidence="2 3" key="1">
    <citation type="journal article" date="2020" name="Food Funct.">
        <title>Screening of Lactobacillus salivarius strains from the feces of Chinese populations and the evaluation of their effects against intestinal inflammation in mice.</title>
        <authorList>
            <person name="Zhai Q."/>
            <person name="Shen X."/>
            <person name="Cen S."/>
            <person name="Zhang C."/>
            <person name="Tian F."/>
            <person name="Zhao J."/>
            <person name="Zhang H."/>
            <person name="Xue Y."/>
            <person name="Chen W."/>
        </authorList>
    </citation>
    <scope>NUCLEOTIDE SEQUENCE [LARGE SCALE GENOMIC DNA]</scope>
    <source>
        <strain evidence="2 3">FZJTZ9M6.scaf</strain>
    </source>
</reference>
<dbReference type="Proteomes" id="UP000470980">
    <property type="component" value="Unassembled WGS sequence"/>
</dbReference>
<feature type="domain" description="HTH cro/C1-type" evidence="1">
    <location>
        <begin position="6"/>
        <end position="61"/>
    </location>
</feature>
<dbReference type="AlphaFoldDB" id="A0ABD6J9X7"/>
<proteinExistence type="predicted"/>
<dbReference type="SMART" id="SM00530">
    <property type="entry name" value="HTH_XRE"/>
    <property type="match status" value="1"/>
</dbReference>
<organism evidence="2 3">
    <name type="scientific">Ligilactobacillus salivarius</name>
    <dbReference type="NCBI Taxonomy" id="1624"/>
    <lineage>
        <taxon>Bacteria</taxon>
        <taxon>Bacillati</taxon>
        <taxon>Bacillota</taxon>
        <taxon>Bacilli</taxon>
        <taxon>Lactobacillales</taxon>
        <taxon>Lactobacillaceae</taxon>
        <taxon>Ligilactobacillus</taxon>
    </lineage>
</organism>
<dbReference type="CDD" id="cd00093">
    <property type="entry name" value="HTH_XRE"/>
    <property type="match status" value="1"/>
</dbReference>
<dbReference type="RefSeq" id="WP_081514243.1">
    <property type="nucleotide sequence ID" value="NZ_CP116812.1"/>
</dbReference>
<accession>A0ABD6J9X7</accession>
<name>A0ABD6J9X7_9LACO</name>
<comment type="caution">
    <text evidence="2">The sequence shown here is derived from an EMBL/GenBank/DDBJ whole genome shotgun (WGS) entry which is preliminary data.</text>
</comment>
<dbReference type="InterPro" id="IPR001387">
    <property type="entry name" value="Cro/C1-type_HTH"/>
</dbReference>
<evidence type="ECO:0000313" key="3">
    <source>
        <dbReference type="Proteomes" id="UP000470980"/>
    </source>
</evidence>
<dbReference type="SUPFAM" id="SSF47413">
    <property type="entry name" value="lambda repressor-like DNA-binding domains"/>
    <property type="match status" value="1"/>
</dbReference>